<dbReference type="AlphaFoldDB" id="A0A0R1N8W0"/>
<evidence type="ECO:0000256" key="3">
    <source>
        <dbReference type="ARBA" id="ARBA00023163"/>
    </source>
</evidence>
<dbReference type="PANTHER" id="PTHR30136">
    <property type="entry name" value="HELIX-TURN-HELIX TRANSCRIPTIONAL REGULATOR, ICLR FAMILY"/>
    <property type="match status" value="1"/>
</dbReference>
<sequence>MLETQPETQEKLYGTVLLKAKDIMDFTLAQESAPTLMDISRGTRIAKPTALKILHTLCAIGFMRRDPENRRFYLGTQLIPYATKATSSFEIRDVAFPALDKLRAATGETINLGALADNEVMLIEKLESPNSIKLKSVIGGRMHLYSSAMGKAILATFSPDQLNQYLEQTDLLPMTPNTLTSVSALKRNIQEIRNVGVAIDNEENEPEVFCIGTTIYKHDRLFGAFSISAPKYRVPQSHQAELIRQLLNTKHEIEDLI</sequence>
<evidence type="ECO:0000259" key="5">
    <source>
        <dbReference type="PROSITE" id="PS51078"/>
    </source>
</evidence>
<reference evidence="6 7" key="1">
    <citation type="journal article" date="2015" name="Genome Announc.">
        <title>Expanding the biotechnology potential of lactobacilli through comparative genomics of 213 strains and associated genera.</title>
        <authorList>
            <person name="Sun Z."/>
            <person name="Harris H.M."/>
            <person name="McCann A."/>
            <person name="Guo C."/>
            <person name="Argimon S."/>
            <person name="Zhang W."/>
            <person name="Yang X."/>
            <person name="Jeffery I.B."/>
            <person name="Cooney J.C."/>
            <person name="Kagawa T.F."/>
            <person name="Liu W."/>
            <person name="Song Y."/>
            <person name="Salvetti E."/>
            <person name="Wrobel A."/>
            <person name="Rasinkangas P."/>
            <person name="Parkhill J."/>
            <person name="Rea M.C."/>
            <person name="O'Sullivan O."/>
            <person name="Ritari J."/>
            <person name="Douillard F.P."/>
            <person name="Paul Ross R."/>
            <person name="Yang R."/>
            <person name="Briner A.E."/>
            <person name="Felis G.E."/>
            <person name="de Vos W.M."/>
            <person name="Barrangou R."/>
            <person name="Klaenhammer T.R."/>
            <person name="Caufield P.W."/>
            <person name="Cui Y."/>
            <person name="Zhang H."/>
            <person name="O'Toole P.W."/>
        </authorList>
    </citation>
    <scope>NUCLEOTIDE SEQUENCE [LARGE SCALE GENOMIC DNA]</scope>
    <source>
        <strain evidence="6 7">DSM 12744</strain>
    </source>
</reference>
<protein>
    <submittedName>
        <fullName evidence="6">IclR family transcriptional regulator</fullName>
    </submittedName>
</protein>
<evidence type="ECO:0000256" key="1">
    <source>
        <dbReference type="ARBA" id="ARBA00023015"/>
    </source>
</evidence>
<dbReference type="GO" id="GO:0003677">
    <property type="term" value="F:DNA binding"/>
    <property type="evidence" value="ECO:0007669"/>
    <property type="project" value="UniProtKB-KW"/>
</dbReference>
<dbReference type="SUPFAM" id="SSF46785">
    <property type="entry name" value="Winged helix' DNA-binding domain"/>
    <property type="match status" value="1"/>
</dbReference>
<dbReference type="Gene3D" id="3.30.450.40">
    <property type="match status" value="1"/>
</dbReference>
<proteinExistence type="predicted"/>
<dbReference type="SMART" id="SM00346">
    <property type="entry name" value="HTH_ICLR"/>
    <property type="match status" value="1"/>
</dbReference>
<dbReference type="RefSeq" id="WP_057817790.1">
    <property type="nucleotide sequence ID" value="NZ_AZEC01000001.1"/>
</dbReference>
<gene>
    <name evidence="6" type="ORF">FD09_GL000448</name>
</gene>
<dbReference type="Pfam" id="PF09339">
    <property type="entry name" value="HTH_IclR"/>
    <property type="match status" value="1"/>
</dbReference>
<feature type="domain" description="IclR-ED" evidence="5">
    <location>
        <begin position="77"/>
        <end position="257"/>
    </location>
</feature>
<dbReference type="PROSITE" id="PS51077">
    <property type="entry name" value="HTH_ICLR"/>
    <property type="match status" value="1"/>
</dbReference>
<dbReference type="InterPro" id="IPR036390">
    <property type="entry name" value="WH_DNA-bd_sf"/>
</dbReference>
<dbReference type="InterPro" id="IPR029016">
    <property type="entry name" value="GAF-like_dom_sf"/>
</dbReference>
<feature type="domain" description="HTH iclR-type" evidence="4">
    <location>
        <begin position="14"/>
        <end position="76"/>
    </location>
</feature>
<comment type="caution">
    <text evidence="6">The sequence shown here is derived from an EMBL/GenBank/DDBJ whole genome shotgun (WGS) entry which is preliminary data.</text>
</comment>
<dbReference type="InterPro" id="IPR036388">
    <property type="entry name" value="WH-like_DNA-bd_sf"/>
</dbReference>
<dbReference type="GO" id="GO:0045892">
    <property type="term" value="P:negative regulation of DNA-templated transcription"/>
    <property type="evidence" value="ECO:0007669"/>
    <property type="project" value="TreeGrafter"/>
</dbReference>
<dbReference type="GO" id="GO:0003700">
    <property type="term" value="F:DNA-binding transcription factor activity"/>
    <property type="evidence" value="ECO:0007669"/>
    <property type="project" value="TreeGrafter"/>
</dbReference>
<dbReference type="InterPro" id="IPR050707">
    <property type="entry name" value="HTH_MetabolicPath_Reg"/>
</dbReference>
<dbReference type="InterPro" id="IPR005471">
    <property type="entry name" value="Tscrpt_reg_IclR_N"/>
</dbReference>
<keyword evidence="1" id="KW-0805">Transcription regulation</keyword>
<dbReference type="Proteomes" id="UP000051330">
    <property type="component" value="Unassembled WGS sequence"/>
</dbReference>
<evidence type="ECO:0000313" key="6">
    <source>
        <dbReference type="EMBL" id="KRL14788.1"/>
    </source>
</evidence>
<dbReference type="Pfam" id="PF01614">
    <property type="entry name" value="IclR_C"/>
    <property type="match status" value="1"/>
</dbReference>
<dbReference type="PANTHER" id="PTHR30136:SF35">
    <property type="entry name" value="HTH-TYPE TRANSCRIPTIONAL REGULATOR RV1719"/>
    <property type="match status" value="1"/>
</dbReference>
<dbReference type="EMBL" id="AZEC01000001">
    <property type="protein sequence ID" value="KRL14788.1"/>
    <property type="molecule type" value="Genomic_DNA"/>
</dbReference>
<dbReference type="InterPro" id="IPR014757">
    <property type="entry name" value="Tscrpt_reg_IclR_C"/>
</dbReference>
<organism evidence="6 7">
    <name type="scientific">Schleiferilactobacillus perolens DSM 12744</name>
    <dbReference type="NCBI Taxonomy" id="1423792"/>
    <lineage>
        <taxon>Bacteria</taxon>
        <taxon>Bacillati</taxon>
        <taxon>Bacillota</taxon>
        <taxon>Bacilli</taxon>
        <taxon>Lactobacillales</taxon>
        <taxon>Lactobacillaceae</taxon>
        <taxon>Schleiferilactobacillus</taxon>
    </lineage>
</organism>
<keyword evidence="7" id="KW-1185">Reference proteome</keyword>
<accession>A0A0R1N8W0</accession>
<evidence type="ECO:0000313" key="7">
    <source>
        <dbReference type="Proteomes" id="UP000051330"/>
    </source>
</evidence>
<evidence type="ECO:0000256" key="2">
    <source>
        <dbReference type="ARBA" id="ARBA00023125"/>
    </source>
</evidence>
<evidence type="ECO:0000259" key="4">
    <source>
        <dbReference type="PROSITE" id="PS51077"/>
    </source>
</evidence>
<name>A0A0R1N8W0_9LACO</name>
<keyword evidence="2" id="KW-0238">DNA-binding</keyword>
<keyword evidence="3" id="KW-0804">Transcription</keyword>
<dbReference type="SUPFAM" id="SSF55781">
    <property type="entry name" value="GAF domain-like"/>
    <property type="match status" value="1"/>
</dbReference>
<dbReference type="STRING" id="1423792.FD09_GL000448"/>
<dbReference type="OrthoDB" id="9791752at2"/>
<dbReference type="PATRIC" id="fig|1423792.3.peg.452"/>
<dbReference type="Gene3D" id="1.10.10.10">
    <property type="entry name" value="Winged helix-like DNA-binding domain superfamily/Winged helix DNA-binding domain"/>
    <property type="match status" value="1"/>
</dbReference>
<dbReference type="PROSITE" id="PS51078">
    <property type="entry name" value="ICLR_ED"/>
    <property type="match status" value="1"/>
</dbReference>